<reference evidence="13" key="2">
    <citation type="submission" date="2020-08" db="EMBL/GenBank/DDBJ databases">
        <authorList>
            <person name="Lai Q."/>
        </authorList>
    </citation>
    <scope>NUCLEOTIDE SEQUENCE</scope>
    <source>
        <strain evidence="13">S27-2</strain>
    </source>
</reference>
<keyword evidence="6 8" id="KW-0472">Membrane</keyword>
<keyword evidence="14" id="KW-1185">Reference proteome</keyword>
<keyword evidence="2 8" id="KW-0813">Transport</keyword>
<feature type="domain" description="TonB-dependent receptor plug" evidence="12">
    <location>
        <begin position="61"/>
        <end position="181"/>
    </location>
</feature>
<dbReference type="InterPro" id="IPR037066">
    <property type="entry name" value="Plug_dom_sf"/>
</dbReference>
<protein>
    <submittedName>
        <fullName evidence="13">TonB-dependent receptor</fullName>
    </submittedName>
</protein>
<dbReference type="InterPro" id="IPR000531">
    <property type="entry name" value="Beta-barrel_TonB"/>
</dbReference>
<evidence type="ECO:0000256" key="8">
    <source>
        <dbReference type="PROSITE-ProRule" id="PRU01360"/>
    </source>
</evidence>
<dbReference type="Proteomes" id="UP000601768">
    <property type="component" value="Unassembled WGS sequence"/>
</dbReference>
<dbReference type="PANTHER" id="PTHR47234:SF3">
    <property type="entry name" value="SECRETIN_TONB SHORT N-TERMINAL DOMAIN-CONTAINING PROTEIN"/>
    <property type="match status" value="1"/>
</dbReference>
<dbReference type="InterPro" id="IPR036942">
    <property type="entry name" value="Beta-barrel_TonB_sf"/>
</dbReference>
<comment type="similarity">
    <text evidence="8 9">Belongs to the TonB-dependent receptor family.</text>
</comment>
<keyword evidence="4 8" id="KW-0812">Transmembrane</keyword>
<dbReference type="Gene3D" id="2.40.170.20">
    <property type="entry name" value="TonB-dependent receptor, beta-barrel domain"/>
    <property type="match status" value="1"/>
</dbReference>
<sequence length="863" mass="92707">MKTKVSTLSRSIHALLSATATFSLVATSMAHAQSETPDNGANDVEKIAIVGTRSAPRSVGESAVPLDIIGGDEFTAQGATDIDKMMSASVPSFNVNDQSINDASSLVRPANLRGLASDQTLILVNGKRKNRSAVITFLGGSLSDGAQGPDISTIPSIALKQIEVLRDGAAAQYGSDAIAGVINFALKDDSDGGTFEARYGSFYEGDGDTVQYSGNVGLPLTKDGFANLSFEYREADPTSRSIQRPDAAAIAAAGNTDVPNPAQIWGNPEIKYDYKMLLNTGLDLGNDKQAYMWTTWSEREAEGGFYYRNPHTRGGVYSNDDGETLLVGDLTPNDGIGCPTVAITDNRPDQAALAQLQADPNCFSFYEMWPGGFTPKFGGTVFDASIVLGTKGEMSNGVHYDLSASLARSEVEFAIKNTVNPSMGPDSPTEFSPGQYNQIEKNLNLDLSYPIEVEGLSDPVNLAGGLEWRRETFEIQPGDPASFEVGPLAYDPMTGTSQGFGIGSNGFPGFKPEDAGSWSRSNIAAYVDVEAFLSDEFMIGAAARYEDFTDFGSTFNGKLSARYQMTESLALRGAVSTGFRAPTVGQSNVRNVSTAFNAGRLQDQATLPPTHPISVQKGGTQLQPEESVNYSIGLVGEFESGLYLTIDYFNIKVTDRISQTSSLTLTQADIDALLALGQRDATSFTSIRYFTNDFDTVTQGVDIVLNYSMEMLGGDTKFSFAGNYTDTQVQDVGPDGTVGNIGANKVMMLEDNLPDTRFSLTANHTNGDWRILARVNYYGDYFEDHVDDGTPEARIYPGAETTVDVEVAYNFTDELSLIVGAQNAFDNRPDDNPLADWVGSAYPTTSPMGMGGGFYYVRGVYSF</sequence>
<dbReference type="PANTHER" id="PTHR47234">
    <property type="match status" value="1"/>
</dbReference>
<accession>A0A8J6IVN6</accession>
<evidence type="ECO:0000256" key="5">
    <source>
        <dbReference type="ARBA" id="ARBA00023077"/>
    </source>
</evidence>
<dbReference type="AlphaFoldDB" id="A0A8J6IVN6"/>
<dbReference type="CDD" id="cd01347">
    <property type="entry name" value="ligand_gated_channel"/>
    <property type="match status" value="1"/>
</dbReference>
<feature type="domain" description="TonB-dependent receptor-like beta-barrel" evidence="11">
    <location>
        <begin position="387"/>
        <end position="823"/>
    </location>
</feature>
<evidence type="ECO:0000256" key="2">
    <source>
        <dbReference type="ARBA" id="ARBA00022448"/>
    </source>
</evidence>
<dbReference type="SUPFAM" id="SSF56935">
    <property type="entry name" value="Porins"/>
    <property type="match status" value="1"/>
</dbReference>
<evidence type="ECO:0000256" key="3">
    <source>
        <dbReference type="ARBA" id="ARBA00022452"/>
    </source>
</evidence>
<evidence type="ECO:0000259" key="12">
    <source>
        <dbReference type="Pfam" id="PF07715"/>
    </source>
</evidence>
<comment type="subcellular location">
    <subcellularLocation>
        <location evidence="1 8">Cell outer membrane</location>
        <topology evidence="1 8">Multi-pass membrane protein</topology>
    </subcellularLocation>
</comment>
<keyword evidence="7 8" id="KW-0998">Cell outer membrane</keyword>
<dbReference type="Gene3D" id="2.170.130.10">
    <property type="entry name" value="TonB-dependent receptor, plug domain"/>
    <property type="match status" value="1"/>
</dbReference>
<feature type="signal peptide" evidence="10">
    <location>
        <begin position="1"/>
        <end position="32"/>
    </location>
</feature>
<organism evidence="13 14">
    <name type="scientific">Neptunicella marina</name>
    <dbReference type="NCBI Taxonomy" id="2125989"/>
    <lineage>
        <taxon>Bacteria</taxon>
        <taxon>Pseudomonadati</taxon>
        <taxon>Pseudomonadota</taxon>
        <taxon>Gammaproteobacteria</taxon>
        <taxon>Alteromonadales</taxon>
        <taxon>Alteromonadaceae</taxon>
        <taxon>Neptunicella</taxon>
    </lineage>
</organism>
<name>A0A8J6IVN6_9ALTE</name>
<keyword evidence="5 9" id="KW-0798">TonB box</keyword>
<dbReference type="GO" id="GO:0009279">
    <property type="term" value="C:cell outer membrane"/>
    <property type="evidence" value="ECO:0007669"/>
    <property type="project" value="UniProtKB-SubCell"/>
</dbReference>
<evidence type="ECO:0000256" key="6">
    <source>
        <dbReference type="ARBA" id="ARBA00023136"/>
    </source>
</evidence>
<keyword evidence="3 8" id="KW-1134">Transmembrane beta strand</keyword>
<dbReference type="Pfam" id="PF07715">
    <property type="entry name" value="Plug"/>
    <property type="match status" value="1"/>
</dbReference>
<gene>
    <name evidence="13" type="ORF">H8B19_16705</name>
</gene>
<evidence type="ECO:0000256" key="9">
    <source>
        <dbReference type="RuleBase" id="RU003357"/>
    </source>
</evidence>
<evidence type="ECO:0000313" key="14">
    <source>
        <dbReference type="Proteomes" id="UP000601768"/>
    </source>
</evidence>
<dbReference type="InterPro" id="IPR039426">
    <property type="entry name" value="TonB-dep_rcpt-like"/>
</dbReference>
<evidence type="ECO:0000256" key="1">
    <source>
        <dbReference type="ARBA" id="ARBA00004571"/>
    </source>
</evidence>
<dbReference type="InterPro" id="IPR012910">
    <property type="entry name" value="Plug_dom"/>
</dbReference>
<evidence type="ECO:0000256" key="4">
    <source>
        <dbReference type="ARBA" id="ARBA00022692"/>
    </source>
</evidence>
<dbReference type="RefSeq" id="WP_186508075.1">
    <property type="nucleotide sequence ID" value="NZ_JACNEP010000019.1"/>
</dbReference>
<dbReference type="EMBL" id="JACNEP010000019">
    <property type="protein sequence ID" value="MBC3767521.1"/>
    <property type="molecule type" value="Genomic_DNA"/>
</dbReference>
<comment type="caution">
    <text evidence="13">The sequence shown here is derived from an EMBL/GenBank/DDBJ whole genome shotgun (WGS) entry which is preliminary data.</text>
</comment>
<keyword evidence="13" id="KW-0675">Receptor</keyword>
<evidence type="ECO:0000313" key="13">
    <source>
        <dbReference type="EMBL" id="MBC3767521.1"/>
    </source>
</evidence>
<feature type="chain" id="PRO_5035168836" evidence="10">
    <location>
        <begin position="33"/>
        <end position="863"/>
    </location>
</feature>
<dbReference type="PROSITE" id="PS52016">
    <property type="entry name" value="TONB_DEPENDENT_REC_3"/>
    <property type="match status" value="1"/>
</dbReference>
<evidence type="ECO:0000259" key="11">
    <source>
        <dbReference type="Pfam" id="PF00593"/>
    </source>
</evidence>
<evidence type="ECO:0000256" key="10">
    <source>
        <dbReference type="SAM" id="SignalP"/>
    </source>
</evidence>
<reference evidence="13" key="1">
    <citation type="journal article" date="2018" name="Int. J. Syst. Evol. Microbiol.">
        <title>Neptunicella marina gen. nov., sp. nov., isolated from surface seawater.</title>
        <authorList>
            <person name="Liu X."/>
            <person name="Lai Q."/>
            <person name="Du Y."/>
            <person name="Zhang X."/>
            <person name="Liu Z."/>
            <person name="Sun F."/>
            <person name="Shao Z."/>
        </authorList>
    </citation>
    <scope>NUCLEOTIDE SEQUENCE</scope>
    <source>
        <strain evidence="13">S27-2</strain>
    </source>
</reference>
<keyword evidence="10" id="KW-0732">Signal</keyword>
<evidence type="ECO:0000256" key="7">
    <source>
        <dbReference type="ARBA" id="ARBA00023237"/>
    </source>
</evidence>
<dbReference type="Pfam" id="PF00593">
    <property type="entry name" value="TonB_dep_Rec_b-barrel"/>
    <property type="match status" value="1"/>
</dbReference>
<proteinExistence type="inferred from homology"/>